<dbReference type="PANTHER" id="PTHR10159">
    <property type="entry name" value="DUAL SPECIFICITY PROTEIN PHOSPHATASE"/>
    <property type="match status" value="1"/>
</dbReference>
<accession>A0AAD7BTV9</accession>
<keyword evidence="3" id="KW-0378">Hydrolase</keyword>
<dbReference type="PANTHER" id="PTHR10159:SF519">
    <property type="entry name" value="DUAL SPECIFICITY PROTEIN PHOSPHATASE MPK3"/>
    <property type="match status" value="1"/>
</dbReference>
<reference evidence="8" key="1">
    <citation type="submission" date="2023-03" db="EMBL/GenBank/DDBJ databases">
        <title>Massive genome expansion in bonnet fungi (Mycena s.s.) driven by repeated elements and novel gene families across ecological guilds.</title>
        <authorList>
            <consortium name="Lawrence Berkeley National Laboratory"/>
            <person name="Harder C.B."/>
            <person name="Miyauchi S."/>
            <person name="Viragh M."/>
            <person name="Kuo A."/>
            <person name="Thoen E."/>
            <person name="Andreopoulos B."/>
            <person name="Lu D."/>
            <person name="Skrede I."/>
            <person name="Drula E."/>
            <person name="Henrissat B."/>
            <person name="Morin E."/>
            <person name="Kohler A."/>
            <person name="Barry K."/>
            <person name="LaButti K."/>
            <person name="Morin E."/>
            <person name="Salamov A."/>
            <person name="Lipzen A."/>
            <person name="Mereny Z."/>
            <person name="Hegedus B."/>
            <person name="Baldrian P."/>
            <person name="Stursova M."/>
            <person name="Weitz H."/>
            <person name="Taylor A."/>
            <person name="Grigoriev I.V."/>
            <person name="Nagy L.G."/>
            <person name="Martin F."/>
            <person name="Kauserud H."/>
        </authorList>
    </citation>
    <scope>NUCLEOTIDE SEQUENCE</scope>
    <source>
        <strain evidence="8">9284</strain>
    </source>
</reference>
<evidence type="ECO:0000256" key="2">
    <source>
        <dbReference type="ARBA" id="ARBA00013064"/>
    </source>
</evidence>
<feature type="region of interest" description="Disordered" evidence="5">
    <location>
        <begin position="447"/>
        <end position="489"/>
    </location>
</feature>
<dbReference type="AlphaFoldDB" id="A0AAD7BTV9"/>
<dbReference type="Proteomes" id="UP001221142">
    <property type="component" value="Unassembled WGS sequence"/>
</dbReference>
<feature type="compositionally biased region" description="Low complexity" evidence="5">
    <location>
        <begin position="62"/>
        <end position="88"/>
    </location>
</feature>
<dbReference type="GO" id="GO:0043409">
    <property type="term" value="P:negative regulation of MAPK cascade"/>
    <property type="evidence" value="ECO:0007669"/>
    <property type="project" value="TreeGrafter"/>
</dbReference>
<evidence type="ECO:0000256" key="5">
    <source>
        <dbReference type="SAM" id="MobiDB-lite"/>
    </source>
</evidence>
<evidence type="ECO:0000256" key="1">
    <source>
        <dbReference type="ARBA" id="ARBA00008601"/>
    </source>
</evidence>
<evidence type="ECO:0000256" key="4">
    <source>
        <dbReference type="ARBA" id="ARBA00022912"/>
    </source>
</evidence>
<keyword evidence="4" id="KW-0904">Protein phosphatase</keyword>
<dbReference type="PROSITE" id="PS00383">
    <property type="entry name" value="TYR_PHOSPHATASE_1"/>
    <property type="match status" value="1"/>
</dbReference>
<dbReference type="InterPro" id="IPR000387">
    <property type="entry name" value="Tyr_Pase_dom"/>
</dbReference>
<keyword evidence="9" id="KW-1185">Reference proteome</keyword>
<gene>
    <name evidence="8" type="ORF">FB45DRAFT_793276</name>
</gene>
<dbReference type="InterPro" id="IPR000340">
    <property type="entry name" value="Dual-sp_phosphatase_cat-dom"/>
</dbReference>
<dbReference type="InterPro" id="IPR020422">
    <property type="entry name" value="TYR_PHOSPHATASE_DUAL_dom"/>
</dbReference>
<name>A0AAD7BTV9_9AGAR</name>
<dbReference type="PROSITE" id="PS50056">
    <property type="entry name" value="TYR_PHOSPHATASE_2"/>
    <property type="match status" value="1"/>
</dbReference>
<comment type="caution">
    <text evidence="8">The sequence shown here is derived from an EMBL/GenBank/DDBJ whole genome shotgun (WGS) entry which is preliminary data.</text>
</comment>
<evidence type="ECO:0000256" key="3">
    <source>
        <dbReference type="ARBA" id="ARBA00022801"/>
    </source>
</evidence>
<feature type="compositionally biased region" description="Low complexity" evidence="5">
    <location>
        <begin position="33"/>
        <end position="45"/>
    </location>
</feature>
<dbReference type="GO" id="GO:0033550">
    <property type="term" value="F:MAP kinase tyrosine phosphatase activity"/>
    <property type="evidence" value="ECO:0007669"/>
    <property type="project" value="TreeGrafter"/>
</dbReference>
<organism evidence="8 9">
    <name type="scientific">Roridomyces roridus</name>
    <dbReference type="NCBI Taxonomy" id="1738132"/>
    <lineage>
        <taxon>Eukaryota</taxon>
        <taxon>Fungi</taxon>
        <taxon>Dikarya</taxon>
        <taxon>Basidiomycota</taxon>
        <taxon>Agaricomycotina</taxon>
        <taxon>Agaricomycetes</taxon>
        <taxon>Agaricomycetidae</taxon>
        <taxon>Agaricales</taxon>
        <taxon>Marasmiineae</taxon>
        <taxon>Mycenaceae</taxon>
        <taxon>Roridomyces</taxon>
    </lineage>
</organism>
<evidence type="ECO:0000313" key="9">
    <source>
        <dbReference type="Proteomes" id="UP001221142"/>
    </source>
</evidence>
<dbReference type="PROSITE" id="PS50054">
    <property type="entry name" value="TYR_PHOSPHATASE_DUAL"/>
    <property type="match status" value="1"/>
</dbReference>
<feature type="domain" description="Tyrosine-protein phosphatase" evidence="6">
    <location>
        <begin position="138"/>
        <end position="329"/>
    </location>
</feature>
<sequence length="670" mass="72137">MPPMPPRKRGPPASLRIDTPVQLSSISLATGDSSASALSSAASESDYPPFNPPSKPRNMKKLSLNLSSAQSSTTSLMSLAPSTSSSIPPQEPNRMERLRRPSVISLPASANPMTAARHVRKVEDGAEGADGTVPYADGPIQILPGIWLGSEDNVKDWQGLLERGIKSVLNVAKEVVSPFDSASVQPLRAFSSTPNLNNNLPNDSDPTYYPSNLATGRPGMYYLKLQWSHGQQDLVEHGFPEAMAFCDAALERGDGVLIHCQCGISRSATMVIALVMRAAAERSPAVPPEIWALQGMQGAYTHVKEKSKVVGPNMSLIYQLLEYEKKLRGDSGAMSGSESAMEDEEWGRQRRMLDEIPTDDEEEQESTLVMREAQALDKAMEDRMLARKASSSSVASSSSGVGMGAAWRSRYGGRKRAGSIASNMTNGSSIISEDLVEEDEEQELLGIGGGFDEDRGSTECSATSSPEDDAHPGDTPRRPARPPPSAPVWKTSFSLPMPPATAIRPTFNLPAKSKRRPAPLGILPTVPPSPIKIVVDHVDDLPEKRVPRKPLLSLQPPRPRTESKRPIPPPLHLRNPLLKPKIPSTPSGLATPSQTLFVFPPSPTLTTRTPSTMTLTSNTNGSVPFPSISTPRVSTFRSQGRTRSFIGLGAPPTPTTAFSRVDARGYIGLE</sequence>
<dbReference type="SUPFAM" id="SSF52799">
    <property type="entry name" value="(Phosphotyrosine protein) phosphatases II"/>
    <property type="match status" value="1"/>
</dbReference>
<proteinExistence type="inferred from homology"/>
<comment type="similarity">
    <text evidence="1">Belongs to the protein-tyrosine phosphatase family. Non-receptor class dual specificity subfamily.</text>
</comment>
<feature type="region of interest" description="Disordered" evidence="5">
    <location>
        <begin position="546"/>
        <end position="577"/>
    </location>
</feature>
<evidence type="ECO:0000259" key="6">
    <source>
        <dbReference type="PROSITE" id="PS50054"/>
    </source>
</evidence>
<dbReference type="SMART" id="SM00195">
    <property type="entry name" value="DSPc"/>
    <property type="match status" value="1"/>
</dbReference>
<dbReference type="EC" id="3.1.3.48" evidence="2"/>
<dbReference type="GO" id="GO:0008330">
    <property type="term" value="F:protein tyrosine/threonine phosphatase activity"/>
    <property type="evidence" value="ECO:0007669"/>
    <property type="project" value="TreeGrafter"/>
</dbReference>
<dbReference type="Gene3D" id="3.90.190.10">
    <property type="entry name" value="Protein tyrosine phosphatase superfamily"/>
    <property type="match status" value="1"/>
</dbReference>
<evidence type="ECO:0000313" key="8">
    <source>
        <dbReference type="EMBL" id="KAJ7630663.1"/>
    </source>
</evidence>
<feature type="compositionally biased region" description="Basic and acidic residues" evidence="5">
    <location>
        <begin position="468"/>
        <end position="477"/>
    </location>
</feature>
<dbReference type="InterPro" id="IPR029021">
    <property type="entry name" value="Prot-tyrosine_phosphatase-like"/>
</dbReference>
<dbReference type="EMBL" id="JARKIF010000009">
    <property type="protein sequence ID" value="KAJ7630663.1"/>
    <property type="molecule type" value="Genomic_DNA"/>
</dbReference>
<feature type="domain" description="Tyrosine specific protein phosphatases" evidence="7">
    <location>
        <begin position="237"/>
        <end position="308"/>
    </location>
</feature>
<evidence type="ECO:0000259" key="7">
    <source>
        <dbReference type="PROSITE" id="PS50056"/>
    </source>
</evidence>
<dbReference type="Pfam" id="PF00782">
    <property type="entry name" value="DSPc"/>
    <property type="match status" value="1"/>
</dbReference>
<dbReference type="GO" id="GO:0005737">
    <property type="term" value="C:cytoplasm"/>
    <property type="evidence" value="ECO:0007669"/>
    <property type="project" value="TreeGrafter"/>
</dbReference>
<protein>
    <recommendedName>
        <fullName evidence="2">protein-tyrosine-phosphatase</fullName>
        <ecNumber evidence="2">3.1.3.48</ecNumber>
    </recommendedName>
</protein>
<feature type="region of interest" description="Disordered" evidence="5">
    <location>
        <begin position="30"/>
        <end position="96"/>
    </location>
</feature>
<dbReference type="InterPro" id="IPR016130">
    <property type="entry name" value="Tyr_Pase_AS"/>
</dbReference>
<dbReference type="GO" id="GO:0017017">
    <property type="term" value="F:MAP kinase tyrosine/serine/threonine phosphatase activity"/>
    <property type="evidence" value="ECO:0007669"/>
    <property type="project" value="TreeGrafter"/>
</dbReference>